<dbReference type="AlphaFoldDB" id="A0A6H1Q987"/>
<dbReference type="EMBL" id="MN961671">
    <property type="protein sequence ID" value="QIZ23310.1"/>
    <property type="molecule type" value="Genomic_DNA"/>
</dbReference>
<dbReference type="RefSeq" id="WP_009683789.1">
    <property type="nucleotide sequence ID" value="NZ_CAADOK010000454.1"/>
</dbReference>
<proteinExistence type="predicted"/>
<dbReference type="GeneID" id="97170866"/>
<evidence type="ECO:0000313" key="1">
    <source>
        <dbReference type="EMBL" id="QIZ23310.1"/>
    </source>
</evidence>
<geneLocation type="plasmid" evidence="1">
    <name>p201330-IMP</name>
</geneLocation>
<dbReference type="EMBL" id="MN961672">
    <property type="protein sequence ID" value="QIZ23444.1"/>
    <property type="molecule type" value="Genomic_DNA"/>
</dbReference>
<accession>A0A6H1Q987</accession>
<geneLocation type="plasmid" evidence="2">
    <name>pPA15W-NR</name>
</geneLocation>
<organism evidence="2">
    <name type="scientific">Pseudomonas aeruginosa</name>
    <dbReference type="NCBI Taxonomy" id="287"/>
    <lineage>
        <taxon>Bacteria</taxon>
        <taxon>Pseudomonadati</taxon>
        <taxon>Pseudomonadota</taxon>
        <taxon>Gammaproteobacteria</taxon>
        <taxon>Pseudomonadales</taxon>
        <taxon>Pseudomonadaceae</taxon>
        <taxon>Pseudomonas</taxon>
    </lineage>
</organism>
<reference evidence="2" key="1">
    <citation type="submission" date="2020-01" db="EMBL/GenBank/DDBJ databases">
        <authorList>
            <person name="Zhou D."/>
        </authorList>
    </citation>
    <scope>NUCLEOTIDE SEQUENCE</scope>
    <source>
        <strain evidence="1">201330</strain>
        <strain evidence="2">PA15W</strain>
        <plasmid evidence="1">p201330-IMP</plasmid>
        <plasmid evidence="2">pPA15W-NR</plasmid>
    </source>
</reference>
<sequence>MTQVSIPEQQLRLLHHTLGLRPDQRESHRNHYLAGPGHYAMPDLEALVKVELMVVGRTPAFCDPTDVVFHVSEEGKRYALQHLPLPPKKTKFAEYLDWDCCESFGDWLLGGMKPKVEWRESGGKFEYRMYRCRHSEQHSEVKGEWCRTQKDAKASYKSALRQHRQTMSQMRSAMQKAA</sequence>
<keyword evidence="2" id="KW-0614">Plasmid</keyword>
<evidence type="ECO:0000313" key="2">
    <source>
        <dbReference type="EMBL" id="QIZ23444.1"/>
    </source>
</evidence>
<protein>
    <submittedName>
        <fullName evidence="2">Uncharacterized protein</fullName>
    </submittedName>
</protein>
<name>A0A6H1Q987_PSEAI</name>